<gene>
    <name evidence="1" type="ORF">V4C55_30430</name>
</gene>
<dbReference type="Proteomes" id="UP001494588">
    <property type="component" value="Unassembled WGS sequence"/>
</dbReference>
<dbReference type="EMBL" id="JAZHGC010000031">
    <property type="protein sequence ID" value="MEM5290048.1"/>
    <property type="molecule type" value="Genomic_DNA"/>
</dbReference>
<accession>A0ABU9QLB0</accession>
<name>A0ABU9QLB0_9BURK</name>
<proteinExistence type="predicted"/>
<dbReference type="RefSeq" id="WP_201648133.1">
    <property type="nucleotide sequence ID" value="NZ_CAJHCS010000002.1"/>
</dbReference>
<reference evidence="1 2" key="1">
    <citation type="submission" date="2024-01" db="EMBL/GenBank/DDBJ databases">
        <title>The diversity of rhizobia nodulating Mimosa spp. in eleven states of Brazil covering several biomes is determined by host plant, location, and edaphic factors.</title>
        <authorList>
            <person name="Rouws L."/>
            <person name="Barauna A."/>
            <person name="Beukes C."/>
            <person name="De Faria S.M."/>
            <person name="Gross E."/>
            <person name="Dos Reis Junior F.B."/>
            <person name="Simon M."/>
            <person name="Maluk M."/>
            <person name="Odee D.W."/>
            <person name="Kenicer G."/>
            <person name="Young J.P.W."/>
            <person name="Reis V.M."/>
            <person name="Zilli J."/>
            <person name="James E.K."/>
        </authorList>
    </citation>
    <scope>NUCLEOTIDE SEQUENCE [LARGE SCALE GENOMIC DNA]</scope>
    <source>
        <strain evidence="1 2">JPY77</strain>
    </source>
</reference>
<organism evidence="1 2">
    <name type="scientific">Paraburkholderia sabiae</name>
    <dbReference type="NCBI Taxonomy" id="273251"/>
    <lineage>
        <taxon>Bacteria</taxon>
        <taxon>Pseudomonadati</taxon>
        <taxon>Pseudomonadota</taxon>
        <taxon>Betaproteobacteria</taxon>
        <taxon>Burkholderiales</taxon>
        <taxon>Burkholderiaceae</taxon>
        <taxon>Paraburkholderia</taxon>
    </lineage>
</organism>
<sequence length="195" mass="21864">MSAIIVRVEPPDNSPLVRANWDADSLTVSCDIEYTSAPFSDEGRMTLSTELDKQFGIAPPNFVLTGGTFSMALDSRKRIVDWDIFTNPTRWSERPLHFAEATSATLHIDAAFDENGHGDDMGEPEVIYEPRRGTLYLSWGDAIHWYSIGSSLALGLTGENHLAQIRLDGLHVPKPQHLKPRLRDSLRKRFWFGPG</sequence>
<evidence type="ECO:0000313" key="1">
    <source>
        <dbReference type="EMBL" id="MEM5290048.1"/>
    </source>
</evidence>
<evidence type="ECO:0000313" key="2">
    <source>
        <dbReference type="Proteomes" id="UP001494588"/>
    </source>
</evidence>
<protein>
    <submittedName>
        <fullName evidence="1">Uncharacterized protein</fullName>
    </submittedName>
</protein>
<comment type="caution">
    <text evidence="1">The sequence shown here is derived from an EMBL/GenBank/DDBJ whole genome shotgun (WGS) entry which is preliminary data.</text>
</comment>
<keyword evidence="2" id="KW-1185">Reference proteome</keyword>